<evidence type="ECO:0000313" key="3">
    <source>
        <dbReference type="Proteomes" id="UP001358417"/>
    </source>
</evidence>
<dbReference type="Proteomes" id="UP001358417">
    <property type="component" value="Unassembled WGS sequence"/>
</dbReference>
<keyword evidence="3" id="KW-1185">Reference proteome</keyword>
<dbReference type="AlphaFoldDB" id="A0AAV9NHD6"/>
<evidence type="ECO:0000313" key="2">
    <source>
        <dbReference type="EMBL" id="KAK5058520.1"/>
    </source>
</evidence>
<dbReference type="EMBL" id="JAVRRD010000005">
    <property type="protein sequence ID" value="KAK5058520.1"/>
    <property type="molecule type" value="Genomic_DNA"/>
</dbReference>
<keyword evidence="1" id="KW-0812">Transmembrane</keyword>
<protein>
    <submittedName>
        <fullName evidence="2">Uncharacterized protein</fullName>
    </submittedName>
</protein>
<comment type="caution">
    <text evidence="2">The sequence shown here is derived from an EMBL/GenBank/DDBJ whole genome shotgun (WGS) entry which is preliminary data.</text>
</comment>
<dbReference type="RefSeq" id="XP_064709043.1">
    <property type="nucleotide sequence ID" value="XM_064854317.1"/>
</dbReference>
<accession>A0AAV9NHD6</accession>
<organism evidence="2 3">
    <name type="scientific">Exophiala bonariae</name>
    <dbReference type="NCBI Taxonomy" id="1690606"/>
    <lineage>
        <taxon>Eukaryota</taxon>
        <taxon>Fungi</taxon>
        <taxon>Dikarya</taxon>
        <taxon>Ascomycota</taxon>
        <taxon>Pezizomycotina</taxon>
        <taxon>Eurotiomycetes</taxon>
        <taxon>Chaetothyriomycetidae</taxon>
        <taxon>Chaetothyriales</taxon>
        <taxon>Herpotrichiellaceae</taxon>
        <taxon>Exophiala</taxon>
    </lineage>
</organism>
<keyword evidence="1" id="KW-1133">Transmembrane helix</keyword>
<feature type="transmembrane region" description="Helical" evidence="1">
    <location>
        <begin position="6"/>
        <end position="28"/>
    </location>
</feature>
<dbReference type="GeneID" id="89978938"/>
<sequence length="146" mass="15124">MSSLHAAAAVVVASLVTVASPTIVSLVLQRRLQQRRGSPATNPPLLSLPGQPGLSTVNYESIVTPAVDSPQPATAAIEEYAVVSFGSGPSAETLLPAPGIPSLSGLGSPAMYEESDIFPFEADFPVVPTQLEDLESLVDQQQELAS</sequence>
<proteinExistence type="predicted"/>
<gene>
    <name evidence="2" type="ORF">LTR84_010783</name>
</gene>
<reference evidence="2 3" key="1">
    <citation type="submission" date="2023-08" db="EMBL/GenBank/DDBJ databases">
        <title>Black Yeasts Isolated from many extreme environments.</title>
        <authorList>
            <person name="Coleine C."/>
            <person name="Stajich J.E."/>
            <person name="Selbmann L."/>
        </authorList>
    </citation>
    <scope>NUCLEOTIDE SEQUENCE [LARGE SCALE GENOMIC DNA]</scope>
    <source>
        <strain evidence="2 3">CCFEE 5792</strain>
    </source>
</reference>
<name>A0AAV9NHD6_9EURO</name>
<evidence type="ECO:0000256" key="1">
    <source>
        <dbReference type="SAM" id="Phobius"/>
    </source>
</evidence>
<keyword evidence="1" id="KW-0472">Membrane</keyword>